<keyword evidence="3" id="KW-1185">Reference proteome</keyword>
<dbReference type="AlphaFoldDB" id="A0A7S8EAF0"/>
<evidence type="ECO:0000313" key="2">
    <source>
        <dbReference type="EMBL" id="QPC83358.1"/>
    </source>
</evidence>
<dbReference type="KEGG" id="pmet:G4Y79_02970"/>
<name>A0A7S8EAF0_9CHLR</name>
<dbReference type="PANTHER" id="PTHR43649">
    <property type="entry name" value="ARABINOSE-BINDING PROTEIN-RELATED"/>
    <property type="match status" value="1"/>
</dbReference>
<dbReference type="InterPro" id="IPR006059">
    <property type="entry name" value="SBP"/>
</dbReference>
<evidence type="ECO:0000313" key="3">
    <source>
        <dbReference type="Proteomes" id="UP000594468"/>
    </source>
</evidence>
<sequence>MRKVSIFTLLLALIFAGSSLSAQETVELTIATVNNPDMVVMESFTEEFEAAYPNISLNWVILPENELRSTVTTDVATGSSTFDIVTVGIFEVPIWAQNGWIHSIDALAAENPDNVQPDYDFDDLLEGVRLGLSVDDELYAVPFYGESSMLYYNTTLFEEAGLEMPEQPTWEEIREFACTLHDPDNGQYGIALRGLPGWGEMMAPLTTVVNTYGGRWFDENWEPQLTSPEWNEAVSFYVNLINDCGQPGATGTGFTEALTLMAQGQAAMWVDATVAAGFLSNPEQSQIVDELGFAPAPVGPVEKGNHWLWSWNLAIPMTTQHPAEALQFITWATSRDYIQLVGETNGWATIPPGTRVSTYENENYLDAAPFAPVVLDLMQTADPTDSTRDPVPYVGVQFVGIPEFQGIGTDVSQYIAEALSGDATVEEALQRANDATREAMEEAGYFD</sequence>
<feature type="signal peptide" evidence="1">
    <location>
        <begin position="1"/>
        <end position="22"/>
    </location>
</feature>
<accession>A0A7S8EAF0</accession>
<dbReference type="CDD" id="cd13585">
    <property type="entry name" value="PBP2_TMBP_like"/>
    <property type="match status" value="1"/>
</dbReference>
<dbReference type="Proteomes" id="UP000594468">
    <property type="component" value="Chromosome"/>
</dbReference>
<proteinExistence type="predicted"/>
<keyword evidence="1" id="KW-0732">Signal</keyword>
<organism evidence="2 3">
    <name type="scientific">Phototrophicus methaneseepsis</name>
    <dbReference type="NCBI Taxonomy" id="2710758"/>
    <lineage>
        <taxon>Bacteria</taxon>
        <taxon>Bacillati</taxon>
        <taxon>Chloroflexota</taxon>
        <taxon>Candidatus Thermofontia</taxon>
        <taxon>Phototrophicales</taxon>
        <taxon>Phototrophicaceae</taxon>
        <taxon>Phototrophicus</taxon>
    </lineage>
</organism>
<protein>
    <submittedName>
        <fullName evidence="2">Sugar ABC transporter substrate-binding protein</fullName>
    </submittedName>
</protein>
<dbReference type="InterPro" id="IPR050490">
    <property type="entry name" value="Bact_solute-bd_prot1"/>
</dbReference>
<reference evidence="2 3" key="1">
    <citation type="submission" date="2020-02" db="EMBL/GenBank/DDBJ databases">
        <authorList>
            <person name="Zheng R.K."/>
            <person name="Sun C.M."/>
        </authorList>
    </citation>
    <scope>NUCLEOTIDE SEQUENCE [LARGE SCALE GENOMIC DNA]</scope>
    <source>
        <strain evidence="3">rifampicinis</strain>
    </source>
</reference>
<feature type="chain" id="PRO_5032518241" evidence="1">
    <location>
        <begin position="23"/>
        <end position="447"/>
    </location>
</feature>
<gene>
    <name evidence="2" type="ORF">G4Y79_02970</name>
</gene>
<dbReference type="Pfam" id="PF01547">
    <property type="entry name" value="SBP_bac_1"/>
    <property type="match status" value="1"/>
</dbReference>
<dbReference type="EMBL" id="CP062983">
    <property type="protein sequence ID" value="QPC83358.1"/>
    <property type="molecule type" value="Genomic_DNA"/>
</dbReference>
<evidence type="ECO:0000256" key="1">
    <source>
        <dbReference type="SAM" id="SignalP"/>
    </source>
</evidence>
<dbReference type="Gene3D" id="3.40.190.10">
    <property type="entry name" value="Periplasmic binding protein-like II"/>
    <property type="match status" value="2"/>
</dbReference>
<dbReference type="PANTHER" id="PTHR43649:SF12">
    <property type="entry name" value="DIACETYLCHITOBIOSE BINDING PROTEIN DASA"/>
    <property type="match status" value="1"/>
</dbReference>
<dbReference type="SUPFAM" id="SSF53850">
    <property type="entry name" value="Periplasmic binding protein-like II"/>
    <property type="match status" value="1"/>
</dbReference>
<dbReference type="RefSeq" id="WP_195171425.1">
    <property type="nucleotide sequence ID" value="NZ_CP062983.1"/>
</dbReference>